<dbReference type="InterPro" id="IPR036397">
    <property type="entry name" value="RNaseH_sf"/>
</dbReference>
<proteinExistence type="predicted"/>
<evidence type="ECO:0000313" key="1">
    <source>
        <dbReference type="EMBL" id="KAK0649670.1"/>
    </source>
</evidence>
<keyword evidence="2" id="KW-1185">Reference proteome</keyword>
<evidence type="ECO:0000313" key="2">
    <source>
        <dbReference type="Proteomes" id="UP001174936"/>
    </source>
</evidence>
<accession>A0AA40CSJ2</accession>
<comment type="caution">
    <text evidence="1">The sequence shown here is derived from an EMBL/GenBank/DDBJ whole genome shotgun (WGS) entry which is preliminary data.</text>
</comment>
<dbReference type="Gene3D" id="3.30.420.10">
    <property type="entry name" value="Ribonuclease H-like superfamily/Ribonuclease H"/>
    <property type="match status" value="1"/>
</dbReference>
<protein>
    <submittedName>
        <fullName evidence="1">Uncharacterized protein</fullName>
    </submittedName>
</protein>
<reference evidence="1" key="1">
    <citation type="submission" date="2023-06" db="EMBL/GenBank/DDBJ databases">
        <title>Genome-scale phylogeny and comparative genomics of the fungal order Sordariales.</title>
        <authorList>
            <consortium name="Lawrence Berkeley National Laboratory"/>
            <person name="Hensen N."/>
            <person name="Bonometti L."/>
            <person name="Westerberg I."/>
            <person name="Brannstrom I.O."/>
            <person name="Guillou S."/>
            <person name="Cros-Aarteil S."/>
            <person name="Calhoun S."/>
            <person name="Haridas S."/>
            <person name="Kuo A."/>
            <person name="Mondo S."/>
            <person name="Pangilinan J."/>
            <person name="Riley R."/>
            <person name="Labutti K."/>
            <person name="Andreopoulos B."/>
            <person name="Lipzen A."/>
            <person name="Chen C."/>
            <person name="Yanf M."/>
            <person name="Daum C."/>
            <person name="Ng V."/>
            <person name="Clum A."/>
            <person name="Steindorff A."/>
            <person name="Ohm R."/>
            <person name="Martin F."/>
            <person name="Silar P."/>
            <person name="Natvig D."/>
            <person name="Lalanne C."/>
            <person name="Gautier V."/>
            <person name="Ament-Velasquez S.L."/>
            <person name="Kruys A."/>
            <person name="Hutchinson M.I."/>
            <person name="Powell A.J."/>
            <person name="Barry K."/>
            <person name="Miller A.N."/>
            <person name="Grigoriev I.V."/>
            <person name="Debuchy R."/>
            <person name="Gladieux P."/>
            <person name="Thoren M.H."/>
            <person name="Johannesson H."/>
        </authorList>
    </citation>
    <scope>NUCLEOTIDE SEQUENCE</scope>
    <source>
        <strain evidence="1">SMH2532-1</strain>
    </source>
</reference>
<name>A0AA40CSJ2_9PEZI</name>
<dbReference type="Proteomes" id="UP001174936">
    <property type="component" value="Unassembled WGS sequence"/>
</dbReference>
<sequence>MESKSTAFKSADAVIERAVKRGPDLNPIENVWHILKGRIMEQYPHLTSLPNNDTAKEELVRAAICVWEEIGEEVLHKLLLSMQRRLEAVIEADGWYTKY</sequence>
<dbReference type="EMBL" id="JAULSV010000003">
    <property type="protein sequence ID" value="KAK0649670.1"/>
    <property type="molecule type" value="Genomic_DNA"/>
</dbReference>
<dbReference type="GO" id="GO:0003676">
    <property type="term" value="F:nucleic acid binding"/>
    <property type="evidence" value="ECO:0007669"/>
    <property type="project" value="InterPro"/>
</dbReference>
<dbReference type="AlphaFoldDB" id="A0AA40CSJ2"/>
<organism evidence="1 2">
    <name type="scientific">Cercophora newfieldiana</name>
    <dbReference type="NCBI Taxonomy" id="92897"/>
    <lineage>
        <taxon>Eukaryota</taxon>
        <taxon>Fungi</taxon>
        <taxon>Dikarya</taxon>
        <taxon>Ascomycota</taxon>
        <taxon>Pezizomycotina</taxon>
        <taxon>Sordariomycetes</taxon>
        <taxon>Sordariomycetidae</taxon>
        <taxon>Sordariales</taxon>
        <taxon>Lasiosphaeriaceae</taxon>
        <taxon>Cercophora</taxon>
    </lineage>
</organism>
<gene>
    <name evidence="1" type="ORF">B0T16DRAFT_410540</name>
</gene>